<evidence type="ECO:0000256" key="2">
    <source>
        <dbReference type="ARBA" id="ARBA00008072"/>
    </source>
</evidence>
<dbReference type="SUPFAM" id="SSF50129">
    <property type="entry name" value="GroES-like"/>
    <property type="match status" value="1"/>
</dbReference>
<comment type="catalytic activity">
    <reaction evidence="7">
        <text>a secondary alcohol + NAD(+) = a ketone + NADH + H(+)</text>
        <dbReference type="Rhea" id="RHEA:10740"/>
        <dbReference type="ChEBI" id="CHEBI:15378"/>
        <dbReference type="ChEBI" id="CHEBI:17087"/>
        <dbReference type="ChEBI" id="CHEBI:35681"/>
        <dbReference type="ChEBI" id="CHEBI:57540"/>
        <dbReference type="ChEBI" id="CHEBI:57945"/>
        <dbReference type="EC" id="1.1.1.1"/>
    </reaction>
</comment>
<feature type="domain" description="Enoyl reductase (ER)" evidence="9">
    <location>
        <begin position="62"/>
        <end position="396"/>
    </location>
</feature>
<dbReference type="GO" id="GO:0005737">
    <property type="term" value="C:cytoplasm"/>
    <property type="evidence" value="ECO:0007669"/>
    <property type="project" value="TreeGrafter"/>
</dbReference>
<dbReference type="AlphaFoldDB" id="A0AAC9PRP2"/>
<dbReference type="EC" id="1.1.1.1" evidence="3"/>
<reference evidence="11" key="1">
    <citation type="submission" date="2016-06" db="EMBL/GenBank/DDBJ databases">
        <title>Complete genome sequence of Actinoalloteichus fjordicus DSM 46855 (=ADI127-17), type strain of the new species Actinoalloteichus fjordicus.</title>
        <authorList>
            <person name="Ruckert C."/>
            <person name="Nouioui I."/>
            <person name="Willmese J."/>
            <person name="van Wezel G."/>
            <person name="Klenk H.-P."/>
            <person name="Kalinowski J."/>
            <person name="Zotchev S.B."/>
        </authorList>
    </citation>
    <scope>NUCLEOTIDE SEQUENCE [LARGE SCALE GENOMIC DNA]</scope>
    <source>
        <strain evidence="11">ADI127-7</strain>
    </source>
</reference>
<comment type="cofactor">
    <cofactor evidence="1">
        <name>Zn(2+)</name>
        <dbReference type="ChEBI" id="CHEBI:29105"/>
    </cofactor>
</comment>
<sequence length="402" mass="42256">MQARVYLTECDNVEGAHLGAQITGGPVSAMFPVPSPSTLPSNSVVGDAIPESMKAVVHHEFGGPETLRIEELPVPLPGPGEVLVQVRAVSVGRTLCIETRAGRLPFARSLSFPHVLGADHVGEVVAAAADVDGALLGRRVAVFPVVHCARCRACLAGRTESCADLRLIGVHRQGAYARYCVVPARNVHPVPEDVSDLEVCALALNGAVARRQLDLAEVTAGSWVLVHGASGGLGSTLVRLALHRGARVAACSRQGWKRELVAGLGADLVLDPDSPDFAETIREATEGAGVDAVVDNLVDPSLWARTAPLLAAGGTVVCSGAMAGGTAQLDLRQMYLRNQRVLGVRTARPADVQALWRDVSEGLRAVVDPESAFTLEQAADAHRHLEEARNFGRVVLTVDAQG</sequence>
<dbReference type="Pfam" id="PF08240">
    <property type="entry name" value="ADH_N"/>
    <property type="match status" value="1"/>
</dbReference>
<organism evidence="10 11">
    <name type="scientific">Actinoalloteichus fjordicus</name>
    <dbReference type="NCBI Taxonomy" id="1612552"/>
    <lineage>
        <taxon>Bacteria</taxon>
        <taxon>Bacillati</taxon>
        <taxon>Actinomycetota</taxon>
        <taxon>Actinomycetes</taxon>
        <taxon>Pseudonocardiales</taxon>
        <taxon>Pseudonocardiaceae</taxon>
        <taxon>Actinoalloteichus</taxon>
    </lineage>
</organism>
<evidence type="ECO:0000256" key="4">
    <source>
        <dbReference type="ARBA" id="ARBA00022723"/>
    </source>
</evidence>
<gene>
    <name evidence="10" type="ORF">UA74_12705</name>
</gene>
<comment type="catalytic activity">
    <reaction evidence="8">
        <text>a primary alcohol + NAD(+) = an aldehyde + NADH + H(+)</text>
        <dbReference type="Rhea" id="RHEA:10736"/>
        <dbReference type="ChEBI" id="CHEBI:15378"/>
        <dbReference type="ChEBI" id="CHEBI:15734"/>
        <dbReference type="ChEBI" id="CHEBI:17478"/>
        <dbReference type="ChEBI" id="CHEBI:57540"/>
        <dbReference type="ChEBI" id="CHEBI:57945"/>
        <dbReference type="EC" id="1.1.1.1"/>
    </reaction>
</comment>
<evidence type="ECO:0000256" key="8">
    <source>
        <dbReference type="ARBA" id="ARBA00049243"/>
    </source>
</evidence>
<dbReference type="PANTHER" id="PTHR42940">
    <property type="entry name" value="ALCOHOL DEHYDROGENASE 1-RELATED"/>
    <property type="match status" value="1"/>
</dbReference>
<evidence type="ECO:0000313" key="10">
    <source>
        <dbReference type="EMBL" id="APU14599.1"/>
    </source>
</evidence>
<dbReference type="SUPFAM" id="SSF51735">
    <property type="entry name" value="NAD(P)-binding Rossmann-fold domains"/>
    <property type="match status" value="1"/>
</dbReference>
<dbReference type="KEGG" id="acad:UA74_12705"/>
<dbReference type="GO" id="GO:0046872">
    <property type="term" value="F:metal ion binding"/>
    <property type="evidence" value="ECO:0007669"/>
    <property type="project" value="UniProtKB-KW"/>
</dbReference>
<proteinExistence type="inferred from homology"/>
<keyword evidence="4" id="KW-0479">Metal-binding</keyword>
<dbReference type="Proteomes" id="UP000185511">
    <property type="component" value="Chromosome"/>
</dbReference>
<dbReference type="PANTHER" id="PTHR42940:SF8">
    <property type="entry name" value="VACUOLAR PROTEIN SORTING-ASSOCIATED PROTEIN 11"/>
    <property type="match status" value="1"/>
</dbReference>
<dbReference type="InterPro" id="IPR013149">
    <property type="entry name" value="ADH-like_C"/>
</dbReference>
<dbReference type="InterPro" id="IPR013154">
    <property type="entry name" value="ADH-like_N"/>
</dbReference>
<evidence type="ECO:0000259" key="9">
    <source>
        <dbReference type="SMART" id="SM00829"/>
    </source>
</evidence>
<evidence type="ECO:0000256" key="3">
    <source>
        <dbReference type="ARBA" id="ARBA00013190"/>
    </source>
</evidence>
<dbReference type="InterPro" id="IPR011032">
    <property type="entry name" value="GroES-like_sf"/>
</dbReference>
<dbReference type="GO" id="GO:0004022">
    <property type="term" value="F:alcohol dehydrogenase (NAD+) activity"/>
    <property type="evidence" value="ECO:0007669"/>
    <property type="project" value="UniProtKB-EC"/>
</dbReference>
<dbReference type="InterPro" id="IPR036291">
    <property type="entry name" value="NAD(P)-bd_dom_sf"/>
</dbReference>
<evidence type="ECO:0000256" key="7">
    <source>
        <dbReference type="ARBA" id="ARBA00049164"/>
    </source>
</evidence>
<name>A0AAC9PRP2_9PSEU</name>
<evidence type="ECO:0000256" key="1">
    <source>
        <dbReference type="ARBA" id="ARBA00001947"/>
    </source>
</evidence>
<comment type="similarity">
    <text evidence="2">Belongs to the zinc-containing alcohol dehydrogenase family.</text>
</comment>
<keyword evidence="5" id="KW-0862">Zinc</keyword>
<dbReference type="SMART" id="SM00829">
    <property type="entry name" value="PKS_ER"/>
    <property type="match status" value="1"/>
</dbReference>
<evidence type="ECO:0000256" key="6">
    <source>
        <dbReference type="ARBA" id="ARBA00023002"/>
    </source>
</evidence>
<evidence type="ECO:0000256" key="5">
    <source>
        <dbReference type="ARBA" id="ARBA00022833"/>
    </source>
</evidence>
<keyword evidence="6" id="KW-0560">Oxidoreductase</keyword>
<dbReference type="Pfam" id="PF00107">
    <property type="entry name" value="ADH_zinc_N"/>
    <property type="match status" value="1"/>
</dbReference>
<protein>
    <recommendedName>
        <fullName evidence="3">alcohol dehydrogenase</fullName>
        <ecNumber evidence="3">1.1.1.1</ecNumber>
    </recommendedName>
</protein>
<keyword evidence="11" id="KW-1185">Reference proteome</keyword>
<dbReference type="EMBL" id="CP016076">
    <property type="protein sequence ID" value="APU14599.1"/>
    <property type="molecule type" value="Genomic_DNA"/>
</dbReference>
<dbReference type="Gene3D" id="3.90.180.10">
    <property type="entry name" value="Medium-chain alcohol dehydrogenases, catalytic domain"/>
    <property type="match status" value="1"/>
</dbReference>
<evidence type="ECO:0000313" key="11">
    <source>
        <dbReference type="Proteomes" id="UP000185511"/>
    </source>
</evidence>
<dbReference type="InterPro" id="IPR020843">
    <property type="entry name" value="ER"/>
</dbReference>
<accession>A0AAC9PRP2</accession>